<dbReference type="EMBL" id="REGN01003355">
    <property type="protein sequence ID" value="RNA23062.1"/>
    <property type="molecule type" value="Genomic_DNA"/>
</dbReference>
<reference evidence="2 3" key="1">
    <citation type="journal article" date="2018" name="Sci. Rep.">
        <title>Genomic signatures of local adaptation to the degree of environmental predictability in rotifers.</title>
        <authorList>
            <person name="Franch-Gras L."/>
            <person name="Hahn C."/>
            <person name="Garcia-Roger E.M."/>
            <person name="Carmona M.J."/>
            <person name="Serra M."/>
            <person name="Gomez A."/>
        </authorList>
    </citation>
    <scope>NUCLEOTIDE SEQUENCE [LARGE SCALE GENOMIC DNA]</scope>
    <source>
        <strain evidence="2">HYR1</strain>
    </source>
</reference>
<evidence type="ECO:0000313" key="2">
    <source>
        <dbReference type="EMBL" id="RNA23062.1"/>
    </source>
</evidence>
<accession>A0A3M7RHL4</accession>
<organism evidence="2 3">
    <name type="scientific">Brachionus plicatilis</name>
    <name type="common">Marine rotifer</name>
    <name type="synonym">Brachionus muelleri</name>
    <dbReference type="NCBI Taxonomy" id="10195"/>
    <lineage>
        <taxon>Eukaryota</taxon>
        <taxon>Metazoa</taxon>
        <taxon>Spiralia</taxon>
        <taxon>Gnathifera</taxon>
        <taxon>Rotifera</taxon>
        <taxon>Eurotatoria</taxon>
        <taxon>Monogononta</taxon>
        <taxon>Pseudotrocha</taxon>
        <taxon>Ploima</taxon>
        <taxon>Brachionidae</taxon>
        <taxon>Brachionus</taxon>
    </lineage>
</organism>
<keyword evidence="1" id="KW-0812">Transmembrane</keyword>
<evidence type="ECO:0000313" key="3">
    <source>
        <dbReference type="Proteomes" id="UP000276133"/>
    </source>
</evidence>
<proteinExistence type="predicted"/>
<keyword evidence="3" id="KW-1185">Reference proteome</keyword>
<dbReference type="AlphaFoldDB" id="A0A3M7RHL4"/>
<protein>
    <submittedName>
        <fullName evidence="2">Uncharacterized protein</fullName>
    </submittedName>
</protein>
<keyword evidence="1" id="KW-1133">Transmembrane helix</keyword>
<gene>
    <name evidence="2" type="ORF">BpHYR1_008688</name>
</gene>
<dbReference type="Proteomes" id="UP000276133">
    <property type="component" value="Unassembled WGS sequence"/>
</dbReference>
<keyword evidence="1" id="KW-0472">Membrane</keyword>
<feature type="transmembrane region" description="Helical" evidence="1">
    <location>
        <begin position="43"/>
        <end position="67"/>
    </location>
</feature>
<name>A0A3M7RHL4_BRAPC</name>
<comment type="caution">
    <text evidence="2">The sequence shown here is derived from an EMBL/GenBank/DDBJ whole genome shotgun (WGS) entry which is preliminary data.</text>
</comment>
<evidence type="ECO:0000256" key="1">
    <source>
        <dbReference type="SAM" id="Phobius"/>
    </source>
</evidence>
<sequence length="109" mass="12477">MSTSISRGKKNVYVCRKADCFLKPVHCVLEKQEQIVGKVIGKLIFVFFQPLFVLNVCVIVRIVEIIWSPEAKDNNFFTYILKQLLQSCLPKPILSSVVQIEKDAHLILD</sequence>